<dbReference type="Proteomes" id="UP000199323">
    <property type="component" value="Unassembled WGS sequence"/>
</dbReference>
<dbReference type="GO" id="GO:0004315">
    <property type="term" value="F:3-oxoacyl-[acyl-carrier-protein] synthase activity"/>
    <property type="evidence" value="ECO:0007669"/>
    <property type="project" value="InterPro"/>
</dbReference>
<evidence type="ECO:0000259" key="11">
    <source>
        <dbReference type="PROSITE" id="PS52019"/>
    </source>
</evidence>
<dbReference type="InterPro" id="IPR016039">
    <property type="entry name" value="Thiolase-like"/>
</dbReference>
<keyword evidence="4 12" id="KW-0808">Transferase</keyword>
<dbReference type="OrthoDB" id="9778690at2"/>
<dbReference type="Gene3D" id="3.40.366.10">
    <property type="entry name" value="Malonyl-Coenzyme A Acyl Carrier Protein, domain 2"/>
    <property type="match status" value="2"/>
</dbReference>
<dbReference type="SUPFAM" id="SSF47336">
    <property type="entry name" value="ACP-like"/>
    <property type="match status" value="2"/>
</dbReference>
<dbReference type="GO" id="GO:0006633">
    <property type="term" value="P:fatty acid biosynthetic process"/>
    <property type="evidence" value="ECO:0007669"/>
    <property type="project" value="InterPro"/>
</dbReference>
<dbReference type="Pfam" id="PF08659">
    <property type="entry name" value="KR"/>
    <property type="match status" value="1"/>
</dbReference>
<dbReference type="SUPFAM" id="SSF55048">
    <property type="entry name" value="Probable ACP-binding domain of malonyl-CoA ACP transacylase"/>
    <property type="match status" value="2"/>
</dbReference>
<evidence type="ECO:0000256" key="1">
    <source>
        <dbReference type="ARBA" id="ARBA00004792"/>
    </source>
</evidence>
<dbReference type="SMART" id="SM00822">
    <property type="entry name" value="PKS_KR"/>
    <property type="match status" value="1"/>
</dbReference>
<evidence type="ECO:0000256" key="8">
    <source>
        <dbReference type="SAM" id="MobiDB-lite"/>
    </source>
</evidence>
<dbReference type="InterPro" id="IPR020806">
    <property type="entry name" value="PKS_PP-bd"/>
</dbReference>
<evidence type="ECO:0000256" key="6">
    <source>
        <dbReference type="ARBA" id="ARBA00023315"/>
    </source>
</evidence>
<dbReference type="RefSeq" id="WP_093715428.1">
    <property type="nucleotide sequence ID" value="NZ_FONG01000013.1"/>
</dbReference>
<evidence type="ECO:0000313" key="12">
    <source>
        <dbReference type="EMBL" id="SFF41424.1"/>
    </source>
</evidence>
<dbReference type="PANTHER" id="PTHR43775">
    <property type="entry name" value="FATTY ACID SYNTHASE"/>
    <property type="match status" value="1"/>
</dbReference>
<dbReference type="Pfam" id="PF21089">
    <property type="entry name" value="PKS_DH_N"/>
    <property type="match status" value="1"/>
</dbReference>
<proteinExistence type="predicted"/>
<dbReference type="GO" id="GO:0033068">
    <property type="term" value="P:macrolide biosynthetic process"/>
    <property type="evidence" value="ECO:0007669"/>
    <property type="project" value="UniProtKB-ARBA"/>
</dbReference>
<dbReference type="InterPro" id="IPR036291">
    <property type="entry name" value="NAD(P)-bd_dom_sf"/>
</dbReference>
<evidence type="ECO:0000313" key="13">
    <source>
        <dbReference type="Proteomes" id="UP000199323"/>
    </source>
</evidence>
<dbReference type="GO" id="GO:0004312">
    <property type="term" value="F:fatty acid synthase activity"/>
    <property type="evidence" value="ECO:0007669"/>
    <property type="project" value="TreeGrafter"/>
</dbReference>
<dbReference type="PROSITE" id="PS50075">
    <property type="entry name" value="CARRIER"/>
    <property type="match status" value="2"/>
</dbReference>
<dbReference type="InterPro" id="IPR014030">
    <property type="entry name" value="Ketoacyl_synth_N"/>
</dbReference>
<evidence type="ECO:0000256" key="7">
    <source>
        <dbReference type="PROSITE-ProRule" id="PRU01363"/>
    </source>
</evidence>
<comment type="caution">
    <text evidence="7">Lacks conserved residue(s) required for the propagation of feature annotation.</text>
</comment>
<feature type="region of interest" description="Disordered" evidence="8">
    <location>
        <begin position="2811"/>
        <end position="2866"/>
    </location>
</feature>
<dbReference type="InterPro" id="IPR009081">
    <property type="entry name" value="PP-bd_ACP"/>
</dbReference>
<organism evidence="12 13">
    <name type="scientific">Actinacidiphila alni</name>
    <dbReference type="NCBI Taxonomy" id="380248"/>
    <lineage>
        <taxon>Bacteria</taxon>
        <taxon>Bacillati</taxon>
        <taxon>Actinomycetota</taxon>
        <taxon>Actinomycetes</taxon>
        <taxon>Kitasatosporales</taxon>
        <taxon>Streptomycetaceae</taxon>
        <taxon>Actinacidiphila</taxon>
    </lineage>
</organism>
<dbReference type="InterPro" id="IPR013968">
    <property type="entry name" value="PKS_KR"/>
</dbReference>
<dbReference type="InterPro" id="IPR050091">
    <property type="entry name" value="PKS_NRPS_Biosynth_Enz"/>
</dbReference>
<dbReference type="PROSITE" id="PS52019">
    <property type="entry name" value="PKS_MFAS_DH"/>
    <property type="match status" value="1"/>
</dbReference>
<sequence length="2886" mass="300489">MTDQAPEAVAIIGAGCRFPGGVADLDGFWRVLRDGTDVITEIPPSRSDLARHYDPDPDAPGRTYTRWGGFLEDETRFDADFFGIAPREARQIDPQQRMLIEVAWEALENSGIVPGSLAGTRTSVFSGGLGVDYFLRHSREAGARGIDPWYASGKEASFGPGRLSYLLGLNGPSVALSTACSSSLVATHLARQSLLTGESDTALVGGVNLLLAAELTVFMSKVGAMAKDGRCKVFDAAADGIVRGDGCVVLVLKRLSDALADGDRVLAVIRGSAVNHDGHSAGLTVPSAAAQASLLRDAIASAGVRPDEIGYVEAHGTGTPLGDPIEMSALARTLGVGRDAEHPLLVGSLKTNFGHTDGAAGAAGLLKAALAVRHGEVPPHLHLDTPNPGIRWDRWPVRVPTGITPWPEGGERRLAGASAFGLSGTNAHVIVEAPPVTATEPAGTAIEQPPSRLLLPVSARSGAALRALAEAHRDRLAERPDADLASYVRAAGVRRTQHREHRIAVTGTTGAELAGELARLLSTPLDTALPDTPTDGWDGTDTDDDLSGVCFVFSGQGGQWAGMGRELLAHEPAFGEELARVDALIAAEAGWSVIAELSAEAERSRLTETEIAQPVVFAVQVAAAALWRSWGVEPAAIVGHSMGEVAAAHVAGALTLADAVRVIVHRGRLLQPSEGGGRMASVALPEADLLPLLAPYGDDVTVAAVNAPASTVVSGRTDAVEALGAQLAGLGHGFRLMPGGYAFHSPQMTPYQDELVTLLGELRPQAARVPVHTTCDPGDEPFDAAYWGRNLREPVRFHAALTRALDAGHRLFVELGPHPVLAQPVVQSMEERGFDGLVVPTLRRDTDDVATVRTSLARLYAAGLDIRWSAANPGPDEVTDLPNYPWQGEPLWFDIPEGRDDDGTVSGAELGSLSGELKLYDEAGRLVAETVGLRLRAPGAPQPAALPAPAPAPGPVPVSEAAPAPAVPRPTRDWLTDLVADAAAEVLGLASGTAVARGRGFADLGMDSLGAVELCKVLERSVPLRLPKTAAFDHPTVRRFADYLHGLLGEAPAPTPLPEAAAAPAIATPAAPTAPVSTPGAPEPIAVIGVGCRFPGGAAGPDAYWRLLTSGTDAVRRAPEGRFDDTRVWWGGFLDEDPAGFDAGFFRIPPREAKVMDPQQRMFLEVAWEAMEDAGVPPTSLAGTRTGVFLGMNSTDYAQIVGGGTDTVDAFYGTGTSFSAAAGRLSYLLGMRGPSLAVDTACSSSLVAVHLAVASLRSGESDLAVAAGVNLILGTTIHRASDAAGALAADGRCKTFDASADGYTRGEGCGAVILKPLSAARRDGDRVLALILGSAVNQDGASSGFTAPNGPAQETLLRAAFADARIGADDMDYVEAHGTGTPLGDPIELRALGAALTGRTAPQPVSVGSVKTNIGHLEAASGIAGLIKTVLALRHEALPPHLHFTQPSPDIPWPDLPLDVPAQGRPWPRGERRRVAGVSAFGFSGTNAHIVLAEAPDATPVAADRPQSALPYVLPLSAASPTALRQRAAELRALIAEDGPDAATDDADIAALAGTLALRRSHLDHRLAFVGRDRAALVERLDAFAAGESGGPGIAAGKAAARDRGPVFVFSGHGSYWPAMGRSLLAADPVFRDAVGAADAALARHLDWSVREALEAARAPENELDQQIMLFATQYGLTASWRALGVEPAAVIGHSMGEVSAALCAGALDLAQAAEVMVRRTHLLRALVGQGGMAVVGLDTERTQDELAPYGDRLCVAVVNSRQSTVVSGETSALEELGARLRARNVFFRAVNAGGPAHSPWAEPLREQLVRDLTGLTPAEPRLPMYSSVDGAPLAAGTPLDAAYWGRNLRQTVRFADAVRAAADDGYDTYLELSPHPIQLVPIEQELRAEGADGLFVPSLLRDQDGTESLLTGLGALHAGGLAVDWPRLHPGSTPLAELPRYPWEHKRYWVDSRAGGPARSGTHPLIAREVRTPAGRVVDSELDAATAARIGAEPIGAALRVPGAAWLELAVAAASSAIGAGRPVRLTDVTLDRPLLLPADGSATAQLTLGRAASGARPGLALTIAEPATDTAPRARQLMAARVLPGRAADADAAFAPHPRGPVGEPLRAWLARHATGDSAPAPESAWLGDDRIEVELRLRPATMRWHIAPDLLELALRLPAFLLSADAADPALLPAALDSLTLHAAPDDRVLVTATLHRDTPGDPTADVRLMTPDGRLLADITGIRLAPPRGRLLNQDETARIGGSLYVLDWADRPLTARQSDVGSDAVTVVLADRGGVAEALARDLAGLGRATTVLPADGGADAVRQRLADVLRELRGGPGCRQVVHLGGLDLPEHGEPDSAVLADACAAVTAIASVTAAVGSGARVLYVTRGAVAVDDLEMPAAAQAPLRQSAIVTGVERPTAWGGVLDLDPLSSGSAQDAAGIAAELLAHDGGDGTDGEEDTEDRLALRAGRRLAARLRRAPAPPPLFEPVELAADRGYLVAGADGALADRVASWLTARGAGRVLVVPRIEDAKQATRLFEDEAAAGHPVAGVVWLGVDWNLPTDQEADPATVAAAIDDRARGAWLLHQAALDTRTDLDLFQLWGTVASNWAAIGAGVQAPADALLTALAGHRGALGLPVCAIAWAPWLDVELLDRDSANRLTRSGMRPLPPGIAIELLDRITASGLPAVAAADADWGLLLPLYRQATPWPLFDVLADEAASAPGDSGALLDKLRSLPDAARGDLLLECVLEEVAVVLGLDGPGELEPRQGFFELGLNSITALEMKVRLERRFGSALPATLAFEYPTGDAVAGFLAVEVLGPLAEDQQAAPDVRQDAAVPDRGAPEGAGDANDPVAAGHDRPDDSAGPDDPDGTDDPDDADLFARLDAEVAAVNALIEGEKR</sequence>
<dbReference type="Gene3D" id="3.10.129.110">
    <property type="entry name" value="Polyketide synthase dehydratase"/>
    <property type="match status" value="1"/>
</dbReference>
<dbReference type="InterPro" id="IPR014031">
    <property type="entry name" value="Ketoacyl_synth_C"/>
</dbReference>
<dbReference type="Pfam" id="PF02801">
    <property type="entry name" value="Ketoacyl-synt_C"/>
    <property type="match status" value="2"/>
</dbReference>
<keyword evidence="5" id="KW-0045">Antibiotic biosynthesis</keyword>
<gene>
    <name evidence="12" type="ORF">SAMN05216251_113183</name>
</gene>
<dbReference type="PROSITE" id="PS00606">
    <property type="entry name" value="KS3_1"/>
    <property type="match status" value="1"/>
</dbReference>
<dbReference type="Gene3D" id="3.40.50.720">
    <property type="entry name" value="NAD(P)-binding Rossmann-like Domain"/>
    <property type="match status" value="1"/>
</dbReference>
<feature type="compositionally biased region" description="Pro residues" evidence="8">
    <location>
        <begin position="942"/>
        <end position="956"/>
    </location>
</feature>
<dbReference type="SMART" id="SM00826">
    <property type="entry name" value="PKS_DH"/>
    <property type="match status" value="1"/>
</dbReference>
<dbReference type="EMBL" id="FONG01000013">
    <property type="protein sequence ID" value="SFF41424.1"/>
    <property type="molecule type" value="Genomic_DNA"/>
</dbReference>
<feature type="domain" description="Ketosynthase family 3 (KS3)" evidence="10">
    <location>
        <begin position="6"/>
        <end position="433"/>
    </location>
</feature>
<dbReference type="InterPro" id="IPR016035">
    <property type="entry name" value="Acyl_Trfase/lysoPLipase"/>
</dbReference>
<dbReference type="PANTHER" id="PTHR43775:SF37">
    <property type="entry name" value="SI:DKEY-61P9.11"/>
    <property type="match status" value="1"/>
</dbReference>
<keyword evidence="3" id="KW-0597">Phosphoprotein</keyword>
<dbReference type="GO" id="GO:0031177">
    <property type="term" value="F:phosphopantetheine binding"/>
    <property type="evidence" value="ECO:0007669"/>
    <property type="project" value="InterPro"/>
</dbReference>
<dbReference type="SUPFAM" id="SSF52151">
    <property type="entry name" value="FabD/lysophospholipase-like"/>
    <property type="match status" value="2"/>
</dbReference>
<dbReference type="InterPro" id="IPR049552">
    <property type="entry name" value="PKS_DH_N"/>
</dbReference>
<keyword evidence="6" id="KW-0012">Acyltransferase</keyword>
<dbReference type="FunFam" id="3.40.47.10:FF:000019">
    <property type="entry name" value="Polyketide synthase type I"/>
    <property type="match status" value="2"/>
</dbReference>
<keyword evidence="13" id="KW-1185">Reference proteome</keyword>
<dbReference type="CDD" id="cd00833">
    <property type="entry name" value="PKS"/>
    <property type="match status" value="2"/>
</dbReference>
<dbReference type="InterPro" id="IPR036736">
    <property type="entry name" value="ACP-like_sf"/>
</dbReference>
<accession>A0A1I2IGQ8</accession>
<dbReference type="InterPro" id="IPR018201">
    <property type="entry name" value="Ketoacyl_synth_AS"/>
</dbReference>
<dbReference type="Pfam" id="PF00109">
    <property type="entry name" value="ketoacyl-synt"/>
    <property type="match status" value="2"/>
</dbReference>
<dbReference type="InterPro" id="IPR049900">
    <property type="entry name" value="PKS_mFAS_DH"/>
</dbReference>
<dbReference type="Gene3D" id="1.10.1200.10">
    <property type="entry name" value="ACP-like"/>
    <property type="match status" value="2"/>
</dbReference>
<evidence type="ECO:0000256" key="5">
    <source>
        <dbReference type="ARBA" id="ARBA00023194"/>
    </source>
</evidence>
<feature type="region of interest" description="Disordered" evidence="8">
    <location>
        <begin position="942"/>
        <end position="968"/>
    </location>
</feature>
<feature type="domain" description="Carrier" evidence="9">
    <location>
        <begin position="973"/>
        <end position="1048"/>
    </location>
</feature>
<dbReference type="Pfam" id="PF00698">
    <property type="entry name" value="Acyl_transf_1"/>
    <property type="match status" value="2"/>
</dbReference>
<dbReference type="SMART" id="SM00827">
    <property type="entry name" value="PKS_AT"/>
    <property type="match status" value="2"/>
</dbReference>
<dbReference type="InterPro" id="IPR020807">
    <property type="entry name" value="PKS_DH"/>
</dbReference>
<dbReference type="Gene3D" id="3.30.70.3290">
    <property type="match status" value="2"/>
</dbReference>
<keyword evidence="2" id="KW-0596">Phosphopantetheine</keyword>
<dbReference type="InterPro" id="IPR032821">
    <property type="entry name" value="PKS_assoc"/>
</dbReference>
<dbReference type="InterPro" id="IPR001227">
    <property type="entry name" value="Ac_transferase_dom_sf"/>
</dbReference>
<feature type="domain" description="PKS/mFAS DH" evidence="11">
    <location>
        <begin position="1964"/>
        <end position="2237"/>
    </location>
</feature>
<feature type="domain" description="Ketosynthase family 3 (KS3)" evidence="10">
    <location>
        <begin position="1082"/>
        <end position="1494"/>
    </location>
</feature>
<dbReference type="STRING" id="380248.SAMN05216251_113183"/>
<dbReference type="SUPFAM" id="SSF53901">
    <property type="entry name" value="Thiolase-like"/>
    <property type="match status" value="2"/>
</dbReference>
<dbReference type="Pfam" id="PF14765">
    <property type="entry name" value="PS-DH"/>
    <property type="match status" value="1"/>
</dbReference>
<name>A0A1I2IGQ8_9ACTN</name>
<evidence type="ECO:0000259" key="9">
    <source>
        <dbReference type="PROSITE" id="PS50075"/>
    </source>
</evidence>
<dbReference type="InterPro" id="IPR016036">
    <property type="entry name" value="Malonyl_transacylase_ACP-bd"/>
</dbReference>
<dbReference type="InterPro" id="IPR014043">
    <property type="entry name" value="Acyl_transferase_dom"/>
</dbReference>
<dbReference type="Gene3D" id="3.40.47.10">
    <property type="match status" value="2"/>
</dbReference>
<dbReference type="InterPro" id="IPR049551">
    <property type="entry name" value="PKS_DH_C"/>
</dbReference>
<feature type="domain" description="Carrier" evidence="9">
    <location>
        <begin position="2728"/>
        <end position="2803"/>
    </location>
</feature>
<feature type="compositionally biased region" description="Acidic residues" evidence="8">
    <location>
        <begin position="2850"/>
        <end position="2865"/>
    </location>
</feature>
<feature type="region of interest" description="N-terminal hotdog fold" evidence="7">
    <location>
        <begin position="1964"/>
        <end position="2086"/>
    </location>
</feature>
<dbReference type="SUPFAM" id="SSF51735">
    <property type="entry name" value="NAD(P)-binding Rossmann-fold domains"/>
    <property type="match status" value="2"/>
</dbReference>
<reference evidence="12 13" key="1">
    <citation type="submission" date="2016-10" db="EMBL/GenBank/DDBJ databases">
        <authorList>
            <person name="de Groot N.N."/>
        </authorList>
    </citation>
    <scope>NUCLEOTIDE SEQUENCE [LARGE SCALE GENOMIC DNA]</scope>
    <source>
        <strain evidence="12 13">CGMCC 4.3510</strain>
    </source>
</reference>
<dbReference type="Pfam" id="PF16197">
    <property type="entry name" value="KAsynt_C_assoc"/>
    <property type="match status" value="2"/>
</dbReference>
<evidence type="ECO:0000256" key="3">
    <source>
        <dbReference type="ARBA" id="ARBA00022553"/>
    </source>
</evidence>
<protein>
    <submittedName>
        <fullName evidence="12">Acyl transferase domain-containing protein</fullName>
    </submittedName>
</protein>
<dbReference type="PROSITE" id="PS52004">
    <property type="entry name" value="KS3_2"/>
    <property type="match status" value="2"/>
</dbReference>
<dbReference type="SMART" id="SM01294">
    <property type="entry name" value="PKS_PP_betabranch"/>
    <property type="match status" value="2"/>
</dbReference>
<dbReference type="InterPro" id="IPR042104">
    <property type="entry name" value="PKS_dehydratase_sf"/>
</dbReference>
<dbReference type="Pfam" id="PF00550">
    <property type="entry name" value="PP-binding"/>
    <property type="match status" value="2"/>
</dbReference>
<dbReference type="InterPro" id="IPR020841">
    <property type="entry name" value="PKS_Beta-ketoAc_synthase_dom"/>
</dbReference>
<evidence type="ECO:0000256" key="4">
    <source>
        <dbReference type="ARBA" id="ARBA00022679"/>
    </source>
</evidence>
<dbReference type="InterPro" id="IPR057326">
    <property type="entry name" value="KR_dom"/>
</dbReference>
<dbReference type="FunFam" id="3.40.366.10:FF:000002">
    <property type="entry name" value="Probable polyketide synthase 2"/>
    <property type="match status" value="1"/>
</dbReference>
<evidence type="ECO:0000256" key="2">
    <source>
        <dbReference type="ARBA" id="ARBA00022450"/>
    </source>
</evidence>
<evidence type="ECO:0000259" key="10">
    <source>
        <dbReference type="PROSITE" id="PS52004"/>
    </source>
</evidence>
<feature type="region of interest" description="C-terminal hotdog fold" evidence="7">
    <location>
        <begin position="2100"/>
        <end position="2237"/>
    </location>
</feature>
<dbReference type="SMART" id="SM00825">
    <property type="entry name" value="PKS_KS"/>
    <property type="match status" value="2"/>
</dbReference>
<dbReference type="SMART" id="SM00823">
    <property type="entry name" value="PKS_PP"/>
    <property type="match status" value="2"/>
</dbReference>
<comment type="pathway">
    <text evidence="1">Antibiotic biosynthesis.</text>
</comment>